<keyword evidence="2" id="KW-0812">Transmembrane</keyword>
<dbReference type="SUPFAM" id="SSF54452">
    <property type="entry name" value="MHC antigen-recognition domain"/>
    <property type="match status" value="1"/>
</dbReference>
<keyword evidence="2" id="KW-0472">Membrane</keyword>
<dbReference type="AlphaFoldDB" id="A0A0P7W4M9"/>
<protein>
    <submittedName>
        <fullName evidence="4">MHC class I antigen-like</fullName>
    </submittedName>
</protein>
<dbReference type="EMBL" id="JARO02016431">
    <property type="protein sequence ID" value="KPP57443.1"/>
    <property type="molecule type" value="Genomic_DNA"/>
</dbReference>
<comment type="caution">
    <text evidence="4">The sequence shown here is derived from an EMBL/GenBank/DDBJ whole genome shotgun (WGS) entry which is preliminary data.</text>
</comment>
<dbReference type="PANTHER" id="PTHR16675:SF237">
    <property type="entry name" value="MHC CLASS I ANTIGEN TRANSCRIPT VARIANT 1-RELATED"/>
    <property type="match status" value="1"/>
</dbReference>
<accession>A0A0P7W4M9</accession>
<evidence type="ECO:0000256" key="2">
    <source>
        <dbReference type="SAM" id="Phobius"/>
    </source>
</evidence>
<dbReference type="InterPro" id="IPR050208">
    <property type="entry name" value="MHC_class-I_related"/>
</dbReference>
<evidence type="ECO:0000259" key="3">
    <source>
        <dbReference type="Pfam" id="PF00129"/>
    </source>
</evidence>
<keyword evidence="2" id="KW-1133">Transmembrane helix</keyword>
<keyword evidence="1" id="KW-0325">Glycoprotein</keyword>
<dbReference type="InterPro" id="IPR037055">
    <property type="entry name" value="MHC_I-like_Ag-recog_sf"/>
</dbReference>
<evidence type="ECO:0000313" key="5">
    <source>
        <dbReference type="Proteomes" id="UP000034805"/>
    </source>
</evidence>
<dbReference type="PANTHER" id="PTHR16675">
    <property type="entry name" value="MHC CLASS I-RELATED"/>
    <property type="match status" value="1"/>
</dbReference>
<sequence length="142" mass="16344">PGINLLPIIIDYVAALLVVAAGAGFLVWRNKKKVTHSLNYVYTGTSGIPDLPDFVSVGLLNGEPIDYYDSNIHKAVLRQDWMAKIEESDYWEMQNNILNNHKHWFKNSIKILKDRFNQTEDAHEQYGYNGNDFISLDLKTMR</sequence>
<feature type="transmembrane region" description="Helical" evidence="2">
    <location>
        <begin position="6"/>
        <end position="28"/>
    </location>
</feature>
<name>A0A0P7W4M9_SCLFO</name>
<dbReference type="GO" id="GO:0006955">
    <property type="term" value="P:immune response"/>
    <property type="evidence" value="ECO:0007669"/>
    <property type="project" value="TreeGrafter"/>
</dbReference>
<evidence type="ECO:0000256" key="1">
    <source>
        <dbReference type="ARBA" id="ARBA00023180"/>
    </source>
</evidence>
<dbReference type="InterPro" id="IPR011161">
    <property type="entry name" value="MHC_I-like_Ag-recog"/>
</dbReference>
<feature type="non-terminal residue" evidence="4">
    <location>
        <position position="1"/>
    </location>
</feature>
<dbReference type="Pfam" id="PF00129">
    <property type="entry name" value="MHC_I"/>
    <property type="match status" value="1"/>
</dbReference>
<organism evidence="4 5">
    <name type="scientific">Scleropages formosus</name>
    <name type="common">Asian bonytongue</name>
    <name type="synonym">Osteoglossum formosum</name>
    <dbReference type="NCBI Taxonomy" id="113540"/>
    <lineage>
        <taxon>Eukaryota</taxon>
        <taxon>Metazoa</taxon>
        <taxon>Chordata</taxon>
        <taxon>Craniata</taxon>
        <taxon>Vertebrata</taxon>
        <taxon>Euteleostomi</taxon>
        <taxon>Actinopterygii</taxon>
        <taxon>Neopterygii</taxon>
        <taxon>Teleostei</taxon>
        <taxon>Osteoglossocephala</taxon>
        <taxon>Osteoglossomorpha</taxon>
        <taxon>Osteoglossiformes</taxon>
        <taxon>Osteoglossidae</taxon>
        <taxon>Scleropages</taxon>
    </lineage>
</organism>
<feature type="non-terminal residue" evidence="4">
    <location>
        <position position="142"/>
    </location>
</feature>
<feature type="domain" description="MHC class I-like antigen recognition-like" evidence="3">
    <location>
        <begin position="35"/>
        <end position="121"/>
    </location>
</feature>
<dbReference type="Proteomes" id="UP000034805">
    <property type="component" value="Unassembled WGS sequence"/>
</dbReference>
<dbReference type="Gene3D" id="3.30.500.10">
    <property type="entry name" value="MHC class I-like antigen recognition-like"/>
    <property type="match status" value="1"/>
</dbReference>
<gene>
    <name evidence="4" type="ORF">Z043_124835</name>
</gene>
<proteinExistence type="predicted"/>
<dbReference type="InterPro" id="IPR011162">
    <property type="entry name" value="MHC_I/II-like_Ag-recog"/>
</dbReference>
<evidence type="ECO:0000313" key="4">
    <source>
        <dbReference type="EMBL" id="KPP57443.1"/>
    </source>
</evidence>
<dbReference type="GO" id="GO:0009897">
    <property type="term" value="C:external side of plasma membrane"/>
    <property type="evidence" value="ECO:0007669"/>
    <property type="project" value="TreeGrafter"/>
</dbReference>
<reference evidence="4 5" key="1">
    <citation type="submission" date="2015-08" db="EMBL/GenBank/DDBJ databases">
        <title>The genome of the Asian arowana (Scleropages formosus).</title>
        <authorList>
            <person name="Tan M.H."/>
            <person name="Gan H.M."/>
            <person name="Croft L.J."/>
            <person name="Austin C.M."/>
        </authorList>
    </citation>
    <scope>NUCLEOTIDE SEQUENCE [LARGE SCALE GENOMIC DNA]</scope>
    <source>
        <strain evidence="4">Aro1</strain>
    </source>
</reference>
<dbReference type="GO" id="GO:0005615">
    <property type="term" value="C:extracellular space"/>
    <property type="evidence" value="ECO:0007669"/>
    <property type="project" value="TreeGrafter"/>
</dbReference>